<sequence>MVRIEFCLAWQDLDQGLPVLPMAMLFPGSFCQPPSFLDALLVDLDPGQHRLLTVSRLLEQQLAHPWRLDDLARQGCYSRHHFERVFADLTGRTPIDYLRRRRLLRAALRVRHERTPLLQIAHEIGFASDSVFSRNFKQTFGFAPRCWRAGAWLDFHLDIQERWRRLHDSDPDDVSDESLMASLELNKPNVAVTAQVRYCAAQPVWLARSFGVWGTKAEAYWKMLAHTLPATEQAPLWCAITREDPGFVTGDECIYEWGVSAISQRPPGWLTDSLPSGYYLCLRYRGAGAPFRWLYSEWLERQQRWITDACRPHLNLFRDLGHALDGELRIPIRLR</sequence>
<dbReference type="InterPro" id="IPR020449">
    <property type="entry name" value="Tscrpt_reg_AraC-type_HTH"/>
</dbReference>
<keyword evidence="2" id="KW-0238">DNA-binding</keyword>
<dbReference type="Proteomes" id="UP000310016">
    <property type="component" value="Unassembled WGS sequence"/>
</dbReference>
<accession>A0A4U0QCC9</accession>
<dbReference type="InterPro" id="IPR018062">
    <property type="entry name" value="HTH_AraC-typ_CS"/>
</dbReference>
<dbReference type="AlphaFoldDB" id="A0A4U0QCC9"/>
<keyword evidence="3" id="KW-0804">Transcription</keyword>
<dbReference type="InterPro" id="IPR009057">
    <property type="entry name" value="Homeodomain-like_sf"/>
</dbReference>
<evidence type="ECO:0000256" key="2">
    <source>
        <dbReference type="ARBA" id="ARBA00023125"/>
    </source>
</evidence>
<dbReference type="OrthoDB" id="282744at2"/>
<reference evidence="5 6" key="1">
    <citation type="submission" date="2019-04" db="EMBL/GenBank/DDBJ databases">
        <title>Chitiniphilus eburnea sp. nov., a novel chitinolytic bacterium isolated from aquaculture sludge.</title>
        <authorList>
            <person name="Sheng M."/>
        </authorList>
    </citation>
    <scope>NUCLEOTIDE SEQUENCE [LARGE SCALE GENOMIC DNA]</scope>
    <source>
        <strain evidence="5 6">HX-2-15</strain>
    </source>
</reference>
<organism evidence="5 6">
    <name type="scientific">Chitiniphilus eburneus</name>
    <dbReference type="NCBI Taxonomy" id="2571148"/>
    <lineage>
        <taxon>Bacteria</taxon>
        <taxon>Pseudomonadati</taxon>
        <taxon>Pseudomonadota</taxon>
        <taxon>Betaproteobacteria</taxon>
        <taxon>Neisseriales</taxon>
        <taxon>Chitinibacteraceae</taxon>
        <taxon>Chitiniphilus</taxon>
    </lineage>
</organism>
<dbReference type="Gene3D" id="1.10.10.60">
    <property type="entry name" value="Homeodomain-like"/>
    <property type="match status" value="2"/>
</dbReference>
<name>A0A4U0QCC9_9NEIS</name>
<evidence type="ECO:0000256" key="1">
    <source>
        <dbReference type="ARBA" id="ARBA00023015"/>
    </source>
</evidence>
<dbReference type="PANTHER" id="PTHR47504:SF5">
    <property type="entry name" value="RIGHT ORIGIN-BINDING PROTEIN"/>
    <property type="match status" value="1"/>
</dbReference>
<dbReference type="PRINTS" id="PR00032">
    <property type="entry name" value="HTHARAC"/>
</dbReference>
<evidence type="ECO:0000313" key="6">
    <source>
        <dbReference type="Proteomes" id="UP000310016"/>
    </source>
</evidence>
<dbReference type="PROSITE" id="PS01124">
    <property type="entry name" value="HTH_ARAC_FAMILY_2"/>
    <property type="match status" value="1"/>
</dbReference>
<comment type="caution">
    <text evidence="5">The sequence shown here is derived from an EMBL/GenBank/DDBJ whole genome shotgun (WGS) entry which is preliminary data.</text>
</comment>
<dbReference type="SMART" id="SM00342">
    <property type="entry name" value="HTH_ARAC"/>
    <property type="match status" value="1"/>
</dbReference>
<evidence type="ECO:0000313" key="5">
    <source>
        <dbReference type="EMBL" id="TJZ79059.1"/>
    </source>
</evidence>
<protein>
    <submittedName>
        <fullName evidence="5">AraC family transcriptional regulator</fullName>
    </submittedName>
</protein>
<dbReference type="InterPro" id="IPR011256">
    <property type="entry name" value="Reg_factor_effector_dom_sf"/>
</dbReference>
<dbReference type="SUPFAM" id="SSF46689">
    <property type="entry name" value="Homeodomain-like"/>
    <property type="match status" value="2"/>
</dbReference>
<dbReference type="GO" id="GO:0003700">
    <property type="term" value="F:DNA-binding transcription factor activity"/>
    <property type="evidence" value="ECO:0007669"/>
    <property type="project" value="InterPro"/>
</dbReference>
<dbReference type="Pfam" id="PF12833">
    <property type="entry name" value="HTH_18"/>
    <property type="match status" value="1"/>
</dbReference>
<dbReference type="PROSITE" id="PS00041">
    <property type="entry name" value="HTH_ARAC_FAMILY_1"/>
    <property type="match status" value="1"/>
</dbReference>
<evidence type="ECO:0000259" key="4">
    <source>
        <dbReference type="PROSITE" id="PS01124"/>
    </source>
</evidence>
<keyword evidence="6" id="KW-1185">Reference proteome</keyword>
<gene>
    <name evidence="5" type="ORF">FAZ21_01890</name>
</gene>
<dbReference type="InterPro" id="IPR050959">
    <property type="entry name" value="MarA-like"/>
</dbReference>
<keyword evidence="1" id="KW-0805">Transcription regulation</keyword>
<dbReference type="EMBL" id="SUMF01000001">
    <property type="protein sequence ID" value="TJZ79059.1"/>
    <property type="molecule type" value="Genomic_DNA"/>
</dbReference>
<dbReference type="InterPro" id="IPR018060">
    <property type="entry name" value="HTH_AraC"/>
</dbReference>
<feature type="domain" description="HTH araC/xylS-type" evidence="4">
    <location>
        <begin position="52"/>
        <end position="150"/>
    </location>
</feature>
<evidence type="ECO:0000256" key="3">
    <source>
        <dbReference type="ARBA" id="ARBA00023163"/>
    </source>
</evidence>
<dbReference type="GO" id="GO:0043565">
    <property type="term" value="F:sequence-specific DNA binding"/>
    <property type="evidence" value="ECO:0007669"/>
    <property type="project" value="InterPro"/>
</dbReference>
<dbReference type="SUPFAM" id="SSF55136">
    <property type="entry name" value="Probable bacterial effector-binding domain"/>
    <property type="match status" value="1"/>
</dbReference>
<dbReference type="Gene3D" id="3.20.80.10">
    <property type="entry name" value="Regulatory factor, effector binding domain"/>
    <property type="match status" value="1"/>
</dbReference>
<proteinExistence type="predicted"/>
<dbReference type="PANTHER" id="PTHR47504">
    <property type="entry name" value="RIGHT ORIGIN-BINDING PROTEIN"/>
    <property type="match status" value="1"/>
</dbReference>